<feature type="transmembrane region" description="Helical" evidence="7">
    <location>
        <begin position="94"/>
        <end position="111"/>
    </location>
</feature>
<evidence type="ECO:0000256" key="5">
    <source>
        <dbReference type="ARBA" id="ARBA00022989"/>
    </source>
</evidence>
<dbReference type="EMBL" id="JAFBDR010000005">
    <property type="protein sequence ID" value="MBM7570854.1"/>
    <property type="molecule type" value="Genomic_DNA"/>
</dbReference>
<evidence type="ECO:0000313" key="9">
    <source>
        <dbReference type="Proteomes" id="UP001296943"/>
    </source>
</evidence>
<evidence type="ECO:0000256" key="3">
    <source>
        <dbReference type="ARBA" id="ARBA00022475"/>
    </source>
</evidence>
<feature type="transmembrane region" description="Helical" evidence="7">
    <location>
        <begin position="167"/>
        <end position="187"/>
    </location>
</feature>
<evidence type="ECO:0000256" key="1">
    <source>
        <dbReference type="ARBA" id="ARBA00004141"/>
    </source>
</evidence>
<feature type="transmembrane region" description="Helical" evidence="7">
    <location>
        <begin position="252"/>
        <end position="271"/>
    </location>
</feature>
<feature type="transmembrane region" description="Helical" evidence="7">
    <location>
        <begin position="193"/>
        <end position="214"/>
    </location>
</feature>
<dbReference type="PANTHER" id="PTHR36838:SF3">
    <property type="entry name" value="TRANSPORTER AUXIN EFFLUX CARRIER EC FAMILY"/>
    <property type="match status" value="1"/>
</dbReference>
<keyword evidence="2" id="KW-0813">Transport</keyword>
<dbReference type="Pfam" id="PF03547">
    <property type="entry name" value="Mem_trans"/>
    <property type="match status" value="2"/>
</dbReference>
<feature type="transmembrane region" description="Helical" evidence="7">
    <location>
        <begin position="123"/>
        <end position="146"/>
    </location>
</feature>
<evidence type="ECO:0000313" key="8">
    <source>
        <dbReference type="EMBL" id="MBM7570854.1"/>
    </source>
</evidence>
<feature type="transmembrane region" description="Helical" evidence="7">
    <location>
        <begin position="283"/>
        <end position="302"/>
    </location>
</feature>
<reference evidence="8 9" key="1">
    <citation type="submission" date="2021-01" db="EMBL/GenBank/DDBJ databases">
        <title>Genomic Encyclopedia of Type Strains, Phase IV (KMG-IV): sequencing the most valuable type-strain genomes for metagenomic binning, comparative biology and taxonomic classification.</title>
        <authorList>
            <person name="Goeker M."/>
        </authorList>
    </citation>
    <scope>NUCLEOTIDE SEQUENCE [LARGE SCALE GENOMIC DNA]</scope>
    <source>
        <strain evidence="8 9">DSM 23711</strain>
    </source>
</reference>
<sequence>MDSFNYQFLYSVMIIAIGYILKRAHIFKQKDGDSIARIIFNVTLPALLIYTFSDFQFKPSLFVLIIIGLVYGFFICFIGLFVFRKESRQTKGMLVMMMPGFNIGLFAYPLVEGIWGQEGIQHFGMLDVGNAFVIFGLSYFIGSYYSSGQATLNVKTIPLKMSKSIPFMTYIGVCTLNIIGWQLPNIVVDVSSIVSKANMPLSLLLLGIYLSFTFEKSDRKLVLKYLGVRYLVGLAIGLVLFFLLPYDDMFKYTVLISLILPTAISALPYAAEFNYNRKLIGTISNIMIIISFVLMWIIANLIM</sequence>
<keyword evidence="3" id="KW-1003">Cell membrane</keyword>
<keyword evidence="6 7" id="KW-0472">Membrane</keyword>
<evidence type="ECO:0000256" key="6">
    <source>
        <dbReference type="ARBA" id="ARBA00023136"/>
    </source>
</evidence>
<name>A0ABS2MYD7_9BACI</name>
<gene>
    <name evidence="8" type="ORF">JOC48_001332</name>
</gene>
<evidence type="ECO:0000256" key="7">
    <source>
        <dbReference type="SAM" id="Phobius"/>
    </source>
</evidence>
<comment type="subcellular location">
    <subcellularLocation>
        <location evidence="1">Membrane</location>
        <topology evidence="1">Multi-pass membrane protein</topology>
    </subcellularLocation>
</comment>
<feature type="transmembrane region" description="Helical" evidence="7">
    <location>
        <begin position="59"/>
        <end position="82"/>
    </location>
</feature>
<dbReference type="InterPro" id="IPR004776">
    <property type="entry name" value="Mem_transp_PIN-like"/>
</dbReference>
<evidence type="ECO:0000256" key="4">
    <source>
        <dbReference type="ARBA" id="ARBA00022692"/>
    </source>
</evidence>
<protein>
    <submittedName>
        <fullName evidence="8">Permease</fullName>
    </submittedName>
</protein>
<feature type="transmembrane region" description="Helical" evidence="7">
    <location>
        <begin position="226"/>
        <end position="246"/>
    </location>
</feature>
<comment type="caution">
    <text evidence="8">The sequence shown here is derived from an EMBL/GenBank/DDBJ whole genome shotgun (WGS) entry which is preliminary data.</text>
</comment>
<evidence type="ECO:0000256" key="2">
    <source>
        <dbReference type="ARBA" id="ARBA00022448"/>
    </source>
</evidence>
<keyword evidence="4 7" id="KW-0812">Transmembrane</keyword>
<keyword evidence="9" id="KW-1185">Reference proteome</keyword>
<proteinExistence type="predicted"/>
<dbReference type="PANTHER" id="PTHR36838">
    <property type="entry name" value="AUXIN EFFLUX CARRIER FAMILY PROTEIN"/>
    <property type="match status" value="1"/>
</dbReference>
<dbReference type="Proteomes" id="UP001296943">
    <property type="component" value="Unassembled WGS sequence"/>
</dbReference>
<keyword evidence="5 7" id="KW-1133">Transmembrane helix</keyword>
<feature type="transmembrane region" description="Helical" evidence="7">
    <location>
        <begin position="34"/>
        <end position="53"/>
    </location>
</feature>
<accession>A0ABS2MYD7</accession>
<dbReference type="RefSeq" id="WP_204498263.1">
    <property type="nucleotide sequence ID" value="NZ_JAFBDR010000005.1"/>
</dbReference>
<organism evidence="8 9">
    <name type="scientific">Aquibacillus albus</name>
    <dbReference type="NCBI Taxonomy" id="1168171"/>
    <lineage>
        <taxon>Bacteria</taxon>
        <taxon>Bacillati</taxon>
        <taxon>Bacillota</taxon>
        <taxon>Bacilli</taxon>
        <taxon>Bacillales</taxon>
        <taxon>Bacillaceae</taxon>
        <taxon>Aquibacillus</taxon>
    </lineage>
</organism>
<feature type="transmembrane region" description="Helical" evidence="7">
    <location>
        <begin position="6"/>
        <end position="22"/>
    </location>
</feature>